<gene>
    <name evidence="1" type="ORF">JD81_02200</name>
</gene>
<accession>A0A562WEY7</accession>
<sequence>MQRSDWRGYSNDDFERVVDLAPEDTTISVGSGSAALVGGDGVVRDDSWIEVFQSEDGSLAFVQASGPDYPTVLAAALEYPDAEDDTGRDLVVGSGGLAVFSTALDGDGEYSAPLSPTRPGPVPVVHGPPARQPDPGMLIQTTDTTTYRFKIRWYTELDDDDCFARWLLVPSGSQH</sequence>
<evidence type="ECO:0000313" key="2">
    <source>
        <dbReference type="Proteomes" id="UP000319728"/>
    </source>
</evidence>
<protein>
    <submittedName>
        <fullName evidence="1">Uncharacterized protein</fullName>
    </submittedName>
</protein>
<evidence type="ECO:0000313" key="1">
    <source>
        <dbReference type="EMBL" id="TWJ28695.1"/>
    </source>
</evidence>
<dbReference type="RefSeq" id="WP_232624833.1">
    <property type="nucleotide sequence ID" value="NZ_AP023438.1"/>
</dbReference>
<reference evidence="1 2" key="1">
    <citation type="submission" date="2019-07" db="EMBL/GenBank/DDBJ databases">
        <title>R&amp;d 2014.</title>
        <authorList>
            <person name="Klenk H.-P."/>
        </authorList>
    </citation>
    <scope>NUCLEOTIDE SEQUENCE [LARGE SCALE GENOMIC DNA]</scope>
    <source>
        <strain evidence="1 2">DSM 43912</strain>
    </source>
</reference>
<dbReference type="Proteomes" id="UP000319728">
    <property type="component" value="Unassembled WGS sequence"/>
</dbReference>
<proteinExistence type="predicted"/>
<dbReference type="EMBL" id="VLLP01000001">
    <property type="protein sequence ID" value="TWJ28695.1"/>
    <property type="molecule type" value="Genomic_DNA"/>
</dbReference>
<comment type="caution">
    <text evidence="1">The sequence shown here is derived from an EMBL/GenBank/DDBJ whole genome shotgun (WGS) entry which is preliminary data.</text>
</comment>
<keyword evidence="2" id="KW-1185">Reference proteome</keyword>
<name>A0A562WEY7_9ACTN</name>
<organism evidence="1 2">
    <name type="scientific">Micromonospora sagamiensis</name>
    <dbReference type="NCBI Taxonomy" id="47875"/>
    <lineage>
        <taxon>Bacteria</taxon>
        <taxon>Bacillati</taxon>
        <taxon>Actinomycetota</taxon>
        <taxon>Actinomycetes</taxon>
        <taxon>Micromonosporales</taxon>
        <taxon>Micromonosporaceae</taxon>
        <taxon>Micromonospora</taxon>
    </lineage>
</organism>
<dbReference type="AlphaFoldDB" id="A0A562WEY7"/>